<reference evidence="1 2" key="1">
    <citation type="submission" date="2021-03" db="EMBL/GenBank/DDBJ databases">
        <title>Actinomadura violae sp. nov., isolated from lichen in Thailand.</title>
        <authorList>
            <person name="Kanchanasin P."/>
            <person name="Saeng-In P."/>
            <person name="Phongsopitanun W."/>
            <person name="Yuki M."/>
            <person name="Kudo T."/>
            <person name="Ohkuma M."/>
            <person name="Tanasupawat S."/>
        </authorList>
    </citation>
    <scope>NUCLEOTIDE SEQUENCE [LARGE SCALE GENOMIC DNA]</scope>
    <source>
        <strain evidence="1 2">LCR2-06</strain>
    </source>
</reference>
<organism evidence="1 2">
    <name type="scientific">Actinomadura violacea</name>
    <dbReference type="NCBI Taxonomy" id="2819934"/>
    <lineage>
        <taxon>Bacteria</taxon>
        <taxon>Bacillati</taxon>
        <taxon>Actinomycetota</taxon>
        <taxon>Actinomycetes</taxon>
        <taxon>Streptosporangiales</taxon>
        <taxon>Thermomonosporaceae</taxon>
        <taxon>Actinomadura</taxon>
    </lineage>
</organism>
<gene>
    <name evidence="1" type="ORF">J4709_02990</name>
</gene>
<dbReference type="Proteomes" id="UP000680206">
    <property type="component" value="Unassembled WGS sequence"/>
</dbReference>
<protein>
    <submittedName>
        <fullName evidence="1">Uncharacterized protein</fullName>
    </submittedName>
</protein>
<proteinExistence type="predicted"/>
<sequence>MATTKPAPHEAEADLRAAALEQLRGEAADETNRSGPLVAAVDTVRAAVAALVEGVADHNARVSRWHTAARNAGVPDRTAPRNVEAPAPVVFGQDGAVVVDGREFRPLDAATLVDVIVHQAIRPGEAWSPAGDRVHAWDVPARVRAAAGD</sequence>
<dbReference type="RefSeq" id="WP_208236592.1">
    <property type="nucleotide sequence ID" value="NZ_JAGEPF010000002.1"/>
</dbReference>
<evidence type="ECO:0000313" key="1">
    <source>
        <dbReference type="EMBL" id="MBO2456556.1"/>
    </source>
</evidence>
<dbReference type="EMBL" id="JAGEPF010000002">
    <property type="protein sequence ID" value="MBO2456556.1"/>
    <property type="molecule type" value="Genomic_DNA"/>
</dbReference>
<comment type="caution">
    <text evidence="1">The sequence shown here is derived from an EMBL/GenBank/DDBJ whole genome shotgun (WGS) entry which is preliminary data.</text>
</comment>
<accession>A0ABS3RIJ7</accession>
<name>A0ABS3RIJ7_9ACTN</name>
<evidence type="ECO:0000313" key="2">
    <source>
        <dbReference type="Proteomes" id="UP000680206"/>
    </source>
</evidence>
<keyword evidence="2" id="KW-1185">Reference proteome</keyword>